<evidence type="ECO:0000313" key="1">
    <source>
        <dbReference type="EMBL" id="MBW0529051.1"/>
    </source>
</evidence>
<accession>A0A9Q3EVG3</accession>
<name>A0A9Q3EVG3_9BASI</name>
<sequence>MKILLRSRDLLDLCGKKIPDDATTSRVNKWAKASYEAIEILTNRVAEKVFCEVVNKEPFPIPTYFGTRSFKNDCRKGTMELESIKIKFPSDLLAFSLLGKLGGDQELQQFVHSLTLNEDLIERPDIILSRLQDYASLYKDRN</sequence>
<reference evidence="1" key="1">
    <citation type="submission" date="2021-03" db="EMBL/GenBank/DDBJ databases">
        <title>Draft genome sequence of rust myrtle Austropuccinia psidii MF-1, a brazilian biotype.</title>
        <authorList>
            <person name="Quecine M.C."/>
            <person name="Pachon D.M.R."/>
            <person name="Bonatelli M.L."/>
            <person name="Correr F.H."/>
            <person name="Franceschini L.M."/>
            <person name="Leite T.F."/>
            <person name="Margarido G.R.A."/>
            <person name="Almeida C.A."/>
            <person name="Ferrarezi J.A."/>
            <person name="Labate C.A."/>
        </authorList>
    </citation>
    <scope>NUCLEOTIDE SEQUENCE</scope>
    <source>
        <strain evidence="1">MF-1</strain>
    </source>
</reference>
<evidence type="ECO:0000313" key="2">
    <source>
        <dbReference type="Proteomes" id="UP000765509"/>
    </source>
</evidence>
<dbReference type="Proteomes" id="UP000765509">
    <property type="component" value="Unassembled WGS sequence"/>
</dbReference>
<proteinExistence type="predicted"/>
<dbReference type="AlphaFoldDB" id="A0A9Q3EVG3"/>
<dbReference type="EMBL" id="AVOT02034829">
    <property type="protein sequence ID" value="MBW0529051.1"/>
    <property type="molecule type" value="Genomic_DNA"/>
</dbReference>
<organism evidence="1 2">
    <name type="scientific">Austropuccinia psidii MF-1</name>
    <dbReference type="NCBI Taxonomy" id="1389203"/>
    <lineage>
        <taxon>Eukaryota</taxon>
        <taxon>Fungi</taxon>
        <taxon>Dikarya</taxon>
        <taxon>Basidiomycota</taxon>
        <taxon>Pucciniomycotina</taxon>
        <taxon>Pucciniomycetes</taxon>
        <taxon>Pucciniales</taxon>
        <taxon>Sphaerophragmiaceae</taxon>
        <taxon>Austropuccinia</taxon>
    </lineage>
</organism>
<keyword evidence="2" id="KW-1185">Reference proteome</keyword>
<gene>
    <name evidence="1" type="ORF">O181_068766</name>
</gene>
<comment type="caution">
    <text evidence="1">The sequence shown here is derived from an EMBL/GenBank/DDBJ whole genome shotgun (WGS) entry which is preliminary data.</text>
</comment>
<protein>
    <submittedName>
        <fullName evidence="1">Uncharacterized protein</fullName>
    </submittedName>
</protein>